<organism evidence="2 3">
    <name type="scientific">Dictyostelium discoideum</name>
    <name type="common">Social amoeba</name>
    <dbReference type="NCBI Taxonomy" id="44689"/>
    <lineage>
        <taxon>Eukaryota</taxon>
        <taxon>Amoebozoa</taxon>
        <taxon>Evosea</taxon>
        <taxon>Eumycetozoa</taxon>
        <taxon>Dictyostelia</taxon>
        <taxon>Dictyosteliales</taxon>
        <taxon>Dictyosteliaceae</taxon>
        <taxon>Dictyostelium</taxon>
    </lineage>
</organism>
<evidence type="ECO:0000313" key="2">
    <source>
        <dbReference type="EMBL" id="EAL63672.1"/>
    </source>
</evidence>
<dbReference type="AlphaFoldDB" id="Q54K73"/>
<evidence type="ECO:0000313" key="3">
    <source>
        <dbReference type="Proteomes" id="UP000002195"/>
    </source>
</evidence>
<dbReference type="GeneID" id="8626183"/>
<feature type="compositionally biased region" description="Basic and acidic residues" evidence="1">
    <location>
        <begin position="339"/>
        <end position="353"/>
    </location>
</feature>
<evidence type="ECO:0000256" key="1">
    <source>
        <dbReference type="SAM" id="MobiDB-lite"/>
    </source>
</evidence>
<keyword evidence="3" id="KW-1185">Reference proteome</keyword>
<gene>
    <name evidence="2" type="ORF">DDB_G0287545</name>
</gene>
<feature type="region of interest" description="Disordered" evidence="1">
    <location>
        <begin position="324"/>
        <end position="364"/>
    </location>
</feature>
<sequence length="375" mass="43349">MELSKKVIKSQKDLGLYNCELGRRMDNLDVQNEIYINMKLSYSRLEEDTEIAKNQKFEELRNQEEYINDQEKDVQRLSFLINKQSVFLKTLINLEKANQMILLNKIEFDTINHENNISKLFEIGGFNWEIFEKVFSPKYDNEECNIENDPTRHEFYVFIKRILLDTIKLCDYQNEVRVNLKRREGLTPYYFEIADNSNTILGFVETCFNATDEPSKAAGHCYDFALQKINTTGDVSKKEQFIICMSTKDARVFFTKDSKELAADKEESLYTSTPSETTSTNDIRVLFSSDVISYDSPNDLFALLCTAIIKMNICKHHSTITTTTTTTTTTNTVTTSSKNDSENSNKKSKRNEETAPVVTPAQRRRVSVLINQEDI</sequence>
<dbReference type="GO" id="GO:0050681">
    <property type="term" value="F:nuclear androgen receptor binding"/>
    <property type="evidence" value="ECO:0000318"/>
    <property type="project" value="GO_Central"/>
</dbReference>
<dbReference type="PaxDb" id="44689-DDB0187523"/>
<dbReference type="Proteomes" id="UP000002195">
    <property type="component" value="Unassembled WGS sequence"/>
</dbReference>
<protein>
    <submittedName>
        <fullName evidence="2">Uncharacterized protein</fullName>
    </submittedName>
</protein>
<reference evidence="2 3" key="1">
    <citation type="journal article" date="2005" name="Nature">
        <title>The genome of the social amoeba Dictyostelium discoideum.</title>
        <authorList>
            <consortium name="The Dictyostelium discoideum Sequencing Consortium"/>
            <person name="Eichinger L."/>
            <person name="Pachebat J.A."/>
            <person name="Glockner G."/>
            <person name="Rajandream M.A."/>
            <person name="Sucgang R."/>
            <person name="Berriman M."/>
            <person name="Song J."/>
            <person name="Olsen R."/>
            <person name="Szafranski K."/>
            <person name="Xu Q."/>
            <person name="Tunggal B."/>
            <person name="Kummerfeld S."/>
            <person name="Madera M."/>
            <person name="Konfortov B.A."/>
            <person name="Rivero F."/>
            <person name="Bankier A.T."/>
            <person name="Lehmann R."/>
            <person name="Hamlin N."/>
            <person name="Davies R."/>
            <person name="Gaudet P."/>
            <person name="Fey P."/>
            <person name="Pilcher K."/>
            <person name="Chen G."/>
            <person name="Saunders D."/>
            <person name="Sodergren E."/>
            <person name="Davis P."/>
            <person name="Kerhornou A."/>
            <person name="Nie X."/>
            <person name="Hall N."/>
            <person name="Anjard C."/>
            <person name="Hemphill L."/>
            <person name="Bason N."/>
            <person name="Farbrother P."/>
            <person name="Desany B."/>
            <person name="Just E."/>
            <person name="Morio T."/>
            <person name="Rost R."/>
            <person name="Churcher C."/>
            <person name="Cooper J."/>
            <person name="Haydock S."/>
            <person name="van Driessche N."/>
            <person name="Cronin A."/>
            <person name="Goodhead I."/>
            <person name="Muzny D."/>
            <person name="Mourier T."/>
            <person name="Pain A."/>
            <person name="Lu M."/>
            <person name="Harper D."/>
            <person name="Lindsay R."/>
            <person name="Hauser H."/>
            <person name="James K."/>
            <person name="Quiles M."/>
            <person name="Madan Babu M."/>
            <person name="Saito T."/>
            <person name="Buchrieser C."/>
            <person name="Wardroper A."/>
            <person name="Felder M."/>
            <person name="Thangavelu M."/>
            <person name="Johnson D."/>
            <person name="Knights A."/>
            <person name="Loulseged H."/>
            <person name="Mungall K."/>
            <person name="Oliver K."/>
            <person name="Price C."/>
            <person name="Quail M.A."/>
            <person name="Urushihara H."/>
            <person name="Hernandez J."/>
            <person name="Rabbinowitsch E."/>
            <person name="Steffen D."/>
            <person name="Sanders M."/>
            <person name="Ma J."/>
            <person name="Kohara Y."/>
            <person name="Sharp S."/>
            <person name="Simmonds M."/>
            <person name="Spiegler S."/>
            <person name="Tivey A."/>
            <person name="Sugano S."/>
            <person name="White B."/>
            <person name="Walker D."/>
            <person name="Woodward J."/>
            <person name="Winckler T."/>
            <person name="Tanaka Y."/>
            <person name="Shaulsky G."/>
            <person name="Schleicher M."/>
            <person name="Weinstock G."/>
            <person name="Rosenthal A."/>
            <person name="Cox E.C."/>
            <person name="Chisholm R.L."/>
            <person name="Gibbs R."/>
            <person name="Loomis W.F."/>
            <person name="Platzer M."/>
            <person name="Kay R.R."/>
            <person name="Williams J."/>
            <person name="Dear P.H."/>
            <person name="Noegel A.A."/>
            <person name="Barrell B."/>
            <person name="Kuspa A."/>
        </authorList>
    </citation>
    <scope>NUCLEOTIDE SEQUENCE [LARGE SCALE GENOMIC DNA]</scope>
    <source>
        <strain evidence="2 3">AX4</strain>
    </source>
</reference>
<dbReference type="EMBL" id="AAFI02000102">
    <property type="protein sequence ID" value="EAL63672.1"/>
    <property type="molecule type" value="Genomic_DNA"/>
</dbReference>
<dbReference type="RefSeq" id="XP_637182.1">
    <property type="nucleotide sequence ID" value="XM_632090.1"/>
</dbReference>
<comment type="caution">
    <text evidence="2">The sequence shown here is derived from an EMBL/GenBank/DDBJ whole genome shotgun (WGS) entry which is preliminary data.</text>
</comment>
<name>Q54K73_DICDI</name>
<dbReference type="VEuPathDB" id="AmoebaDB:DDB_G0287545"/>
<dbReference type="GO" id="GO:0003713">
    <property type="term" value="F:transcription coactivator activity"/>
    <property type="evidence" value="ECO:0000318"/>
    <property type="project" value="GO_Central"/>
</dbReference>
<dbReference type="InParanoid" id="Q54K73"/>
<dbReference type="SMR" id="Q54K73"/>
<dbReference type="KEGG" id="ddi:DDB_G0287545"/>
<proteinExistence type="predicted"/>
<dbReference type="GO" id="GO:0003714">
    <property type="term" value="F:transcription corepressor activity"/>
    <property type="evidence" value="ECO:0000318"/>
    <property type="project" value="GO_Central"/>
</dbReference>
<feature type="compositionally biased region" description="Low complexity" evidence="1">
    <location>
        <begin position="324"/>
        <end position="338"/>
    </location>
</feature>
<dbReference type="GO" id="GO:0016605">
    <property type="term" value="C:PML body"/>
    <property type="evidence" value="ECO:0000318"/>
    <property type="project" value="GO_Central"/>
</dbReference>
<dbReference type="dictyBase" id="DDB_G0287545"/>
<accession>Q54K73</accession>
<dbReference type="HOGENOM" id="CLU_738576_0_0_1"/>